<protein>
    <submittedName>
        <fullName evidence="2">Uncharacterized protein</fullName>
    </submittedName>
</protein>
<evidence type="ECO:0000256" key="1">
    <source>
        <dbReference type="SAM" id="Phobius"/>
    </source>
</evidence>
<evidence type="ECO:0000313" key="2">
    <source>
        <dbReference type="EMBL" id="GAG35188.1"/>
    </source>
</evidence>
<keyword evidence="1" id="KW-0812">Transmembrane</keyword>
<name>X0XEU9_9ZZZZ</name>
<reference evidence="2" key="1">
    <citation type="journal article" date="2014" name="Front. Microbiol.">
        <title>High frequency of phylogenetically diverse reductive dehalogenase-homologous genes in deep subseafloor sedimentary metagenomes.</title>
        <authorList>
            <person name="Kawai M."/>
            <person name="Futagami T."/>
            <person name="Toyoda A."/>
            <person name="Takaki Y."/>
            <person name="Nishi S."/>
            <person name="Hori S."/>
            <person name="Arai W."/>
            <person name="Tsubouchi T."/>
            <person name="Morono Y."/>
            <person name="Uchiyama I."/>
            <person name="Ito T."/>
            <person name="Fujiyama A."/>
            <person name="Inagaki F."/>
            <person name="Takami H."/>
        </authorList>
    </citation>
    <scope>NUCLEOTIDE SEQUENCE</scope>
    <source>
        <strain evidence="2">Expedition CK06-06</strain>
    </source>
</reference>
<feature type="non-terminal residue" evidence="2">
    <location>
        <position position="92"/>
    </location>
</feature>
<comment type="caution">
    <text evidence="2">The sequence shown here is derived from an EMBL/GenBank/DDBJ whole genome shotgun (WGS) entry which is preliminary data.</text>
</comment>
<dbReference type="EMBL" id="BARS01046991">
    <property type="protein sequence ID" value="GAG35188.1"/>
    <property type="molecule type" value="Genomic_DNA"/>
</dbReference>
<proteinExistence type="predicted"/>
<organism evidence="2">
    <name type="scientific">marine sediment metagenome</name>
    <dbReference type="NCBI Taxonomy" id="412755"/>
    <lineage>
        <taxon>unclassified sequences</taxon>
        <taxon>metagenomes</taxon>
        <taxon>ecological metagenomes</taxon>
    </lineage>
</organism>
<accession>X0XEU9</accession>
<dbReference type="AlphaFoldDB" id="X0XEU9"/>
<sequence>MKIKKLILGLLILAIVGMFLVVGVFLISNYIQQKQVGVSFPAQEEQEIKESDVNQFVQLSFTPLGQQYVFFDKESANHYYFTWNGASEDYYL</sequence>
<keyword evidence="1" id="KW-0472">Membrane</keyword>
<feature type="transmembrane region" description="Helical" evidence="1">
    <location>
        <begin position="6"/>
        <end position="27"/>
    </location>
</feature>
<keyword evidence="1" id="KW-1133">Transmembrane helix</keyword>
<gene>
    <name evidence="2" type="ORF">S01H1_70648</name>
</gene>